<gene>
    <name evidence="2" type="ORF">EAG_00697</name>
</gene>
<dbReference type="PANTHER" id="PTHR14735:SF1">
    <property type="entry name" value="COILED-COIL DOMAIN-CONTAINING PROTEIN 134"/>
    <property type="match status" value="1"/>
</dbReference>
<dbReference type="InParanoid" id="E2AIL8"/>
<feature type="region of interest" description="Disordered" evidence="1">
    <location>
        <begin position="203"/>
        <end position="223"/>
    </location>
</feature>
<sequence length="223" mass="26168">MVLAIIAHAQVENDGPITNEPQKSGDSKSDEELFKKLFVQRRKEHIEAIQTLLKINNYERLYKMIMVLAEKVMEVIESSKSIIEKADFIPDNSSFPKDINVKDALSSILENTAFFGDIILHLPEITHRILKMQQKWNPTIHWSLNFTNQMRHLLNKSTITMIHLVKQELSITERDPNYSNPYKNRWTRSGYEHKKEYNENTIKKKLVKKEKRKKGPQIAKIEL</sequence>
<dbReference type="AlphaFoldDB" id="E2AIL8"/>
<dbReference type="PANTHER" id="PTHR14735">
    <property type="entry name" value="COILED-COIL DOMAIN-CONTAINING PROTEIN 134"/>
    <property type="match status" value="1"/>
</dbReference>
<dbReference type="InterPro" id="IPR026321">
    <property type="entry name" value="CC134"/>
</dbReference>
<evidence type="ECO:0000313" key="3">
    <source>
        <dbReference type="Proteomes" id="UP000000311"/>
    </source>
</evidence>
<name>E2AIL8_CAMFO</name>
<organism evidence="3">
    <name type="scientific">Camponotus floridanus</name>
    <name type="common">Florida carpenter ant</name>
    <dbReference type="NCBI Taxonomy" id="104421"/>
    <lineage>
        <taxon>Eukaryota</taxon>
        <taxon>Metazoa</taxon>
        <taxon>Ecdysozoa</taxon>
        <taxon>Arthropoda</taxon>
        <taxon>Hexapoda</taxon>
        <taxon>Insecta</taxon>
        <taxon>Pterygota</taxon>
        <taxon>Neoptera</taxon>
        <taxon>Endopterygota</taxon>
        <taxon>Hymenoptera</taxon>
        <taxon>Apocrita</taxon>
        <taxon>Aculeata</taxon>
        <taxon>Formicoidea</taxon>
        <taxon>Formicidae</taxon>
        <taxon>Formicinae</taxon>
        <taxon>Camponotus</taxon>
    </lineage>
</organism>
<feature type="compositionally biased region" description="Basic residues" evidence="1">
    <location>
        <begin position="203"/>
        <end position="215"/>
    </location>
</feature>
<evidence type="ECO:0000256" key="1">
    <source>
        <dbReference type="SAM" id="MobiDB-lite"/>
    </source>
</evidence>
<dbReference type="EMBL" id="GL439840">
    <property type="protein sequence ID" value="EFN66707.1"/>
    <property type="molecule type" value="Genomic_DNA"/>
</dbReference>
<dbReference type="OMA" id="FAWAYKF"/>
<dbReference type="STRING" id="104421.E2AIL8"/>
<keyword evidence="3" id="KW-1185">Reference proteome</keyword>
<dbReference type="OrthoDB" id="5854099at2759"/>
<dbReference type="Proteomes" id="UP000000311">
    <property type="component" value="Unassembled WGS sequence"/>
</dbReference>
<proteinExistence type="predicted"/>
<reference evidence="2 3" key="1">
    <citation type="journal article" date="2010" name="Science">
        <title>Genomic comparison of the ants Camponotus floridanus and Harpegnathos saltator.</title>
        <authorList>
            <person name="Bonasio R."/>
            <person name="Zhang G."/>
            <person name="Ye C."/>
            <person name="Mutti N.S."/>
            <person name="Fang X."/>
            <person name="Qin N."/>
            <person name="Donahue G."/>
            <person name="Yang P."/>
            <person name="Li Q."/>
            <person name="Li C."/>
            <person name="Zhang P."/>
            <person name="Huang Z."/>
            <person name="Berger S.L."/>
            <person name="Reinberg D."/>
            <person name="Wang J."/>
            <person name="Liebig J."/>
        </authorList>
    </citation>
    <scope>NUCLEOTIDE SEQUENCE [LARGE SCALE GENOMIC DNA]</scope>
    <source>
        <strain evidence="3">C129</strain>
    </source>
</reference>
<accession>E2AIL8</accession>
<dbReference type="Pfam" id="PF15002">
    <property type="entry name" value="ERK-JNK_inhib"/>
    <property type="match status" value="1"/>
</dbReference>
<evidence type="ECO:0000313" key="2">
    <source>
        <dbReference type="EMBL" id="EFN66707.1"/>
    </source>
</evidence>
<protein>
    <submittedName>
        <fullName evidence="2">Coiled-coil domain-containing protein 134</fullName>
    </submittedName>
</protein>